<protein>
    <submittedName>
        <fullName evidence="1">Uncharacterized protein</fullName>
    </submittedName>
</protein>
<name>A0ACC0AYS0_CATRO</name>
<sequence>MHMSNALFLLIIHMMCALSISIAFNTQTLAVVAFNSSSPKTAAAAASSSFSTIEKVPAHVHLDPIVSDVLTRQHEHMSGLIWSGDHEICITDLQCRPFNRNMFQAYSTAPHRLIDIIDRTRYKVKKEPLEAWILREFTRSETDDDFIMRDRGIYFLTSWRSYACRAA</sequence>
<keyword evidence="2" id="KW-1185">Reference proteome</keyword>
<dbReference type="Proteomes" id="UP001060085">
    <property type="component" value="Linkage Group LG04"/>
</dbReference>
<organism evidence="1 2">
    <name type="scientific">Catharanthus roseus</name>
    <name type="common">Madagascar periwinkle</name>
    <name type="synonym">Vinca rosea</name>
    <dbReference type="NCBI Taxonomy" id="4058"/>
    <lineage>
        <taxon>Eukaryota</taxon>
        <taxon>Viridiplantae</taxon>
        <taxon>Streptophyta</taxon>
        <taxon>Embryophyta</taxon>
        <taxon>Tracheophyta</taxon>
        <taxon>Spermatophyta</taxon>
        <taxon>Magnoliopsida</taxon>
        <taxon>eudicotyledons</taxon>
        <taxon>Gunneridae</taxon>
        <taxon>Pentapetalae</taxon>
        <taxon>asterids</taxon>
        <taxon>lamiids</taxon>
        <taxon>Gentianales</taxon>
        <taxon>Apocynaceae</taxon>
        <taxon>Rauvolfioideae</taxon>
        <taxon>Vinceae</taxon>
        <taxon>Catharanthinae</taxon>
        <taxon>Catharanthus</taxon>
    </lineage>
</organism>
<evidence type="ECO:0000313" key="1">
    <source>
        <dbReference type="EMBL" id="KAI5666177.1"/>
    </source>
</evidence>
<reference evidence="2" key="1">
    <citation type="journal article" date="2023" name="Nat. Plants">
        <title>Single-cell RNA sequencing provides a high-resolution roadmap for understanding the multicellular compartmentation of specialized metabolism.</title>
        <authorList>
            <person name="Sun S."/>
            <person name="Shen X."/>
            <person name="Li Y."/>
            <person name="Li Y."/>
            <person name="Wang S."/>
            <person name="Li R."/>
            <person name="Zhang H."/>
            <person name="Shen G."/>
            <person name="Guo B."/>
            <person name="Wei J."/>
            <person name="Xu J."/>
            <person name="St-Pierre B."/>
            <person name="Chen S."/>
            <person name="Sun C."/>
        </authorList>
    </citation>
    <scope>NUCLEOTIDE SEQUENCE [LARGE SCALE GENOMIC DNA]</scope>
</reference>
<gene>
    <name evidence="1" type="ORF">M9H77_16030</name>
</gene>
<comment type="caution">
    <text evidence="1">The sequence shown here is derived from an EMBL/GenBank/DDBJ whole genome shotgun (WGS) entry which is preliminary data.</text>
</comment>
<dbReference type="EMBL" id="CM044704">
    <property type="protein sequence ID" value="KAI5666177.1"/>
    <property type="molecule type" value="Genomic_DNA"/>
</dbReference>
<accession>A0ACC0AYS0</accession>
<evidence type="ECO:0000313" key="2">
    <source>
        <dbReference type="Proteomes" id="UP001060085"/>
    </source>
</evidence>
<proteinExistence type="predicted"/>